<dbReference type="InterPro" id="IPR007135">
    <property type="entry name" value="Atg3/Atg10"/>
</dbReference>
<accession>A0AAQ3S4U7</accession>
<evidence type="ECO:0000256" key="4">
    <source>
        <dbReference type="ARBA" id="ARBA00022786"/>
    </source>
</evidence>
<dbReference type="Gene3D" id="3.30.1460.50">
    <property type="match status" value="1"/>
</dbReference>
<dbReference type="GO" id="GO:0061651">
    <property type="term" value="F:Atg12 conjugating enzyme activity"/>
    <property type="evidence" value="ECO:0007669"/>
    <property type="project" value="TreeGrafter"/>
</dbReference>
<sequence length="173" mass="20036">MDLNGAVEDIIPWDGTLSSSDFFLSARTFSEKWKMFNPSFPPWQWILCPKQHLVASHKVEGYLSMENMCHIKSSEEEDCNRSLTWKEDSNDSQREEPFDCGTLEHPHLNRPWYKLHPCGTSEWMKLLYDGDSSLNRNGFVIERYLVSWFSVIGQVVGLKIPLEMLDTVVSNDS</sequence>
<reference evidence="7 8" key="1">
    <citation type="journal article" date="2023" name="Life. Sci Alliance">
        <title>Evolutionary insights into 3D genome organization and epigenetic landscape of Vigna mungo.</title>
        <authorList>
            <person name="Junaid A."/>
            <person name="Singh B."/>
            <person name="Bhatia S."/>
        </authorList>
    </citation>
    <scope>NUCLEOTIDE SEQUENCE [LARGE SCALE GENOMIC DNA]</scope>
    <source>
        <strain evidence="7">Urdbean</strain>
    </source>
</reference>
<protein>
    <recommendedName>
        <fullName evidence="2">Ubiquitin-like-conjugating enzyme ATG10</fullName>
    </recommendedName>
    <alternativeName>
        <fullName evidence="6">Autophagy-related protein 10</fullName>
    </alternativeName>
</protein>
<evidence type="ECO:0000256" key="3">
    <source>
        <dbReference type="ARBA" id="ARBA00022679"/>
    </source>
</evidence>
<dbReference type="Proteomes" id="UP001374535">
    <property type="component" value="Chromosome 3"/>
</dbReference>
<keyword evidence="8" id="KW-1185">Reference proteome</keyword>
<evidence type="ECO:0000256" key="2">
    <source>
        <dbReference type="ARBA" id="ARBA00021099"/>
    </source>
</evidence>
<evidence type="ECO:0000256" key="5">
    <source>
        <dbReference type="ARBA" id="ARBA00023006"/>
    </source>
</evidence>
<dbReference type="GO" id="GO:0000422">
    <property type="term" value="P:autophagy of mitochondrion"/>
    <property type="evidence" value="ECO:0007669"/>
    <property type="project" value="TreeGrafter"/>
</dbReference>
<proteinExistence type="inferred from homology"/>
<dbReference type="AlphaFoldDB" id="A0AAQ3S4U7"/>
<keyword evidence="5" id="KW-0072">Autophagy</keyword>
<dbReference type="EMBL" id="CP144698">
    <property type="protein sequence ID" value="WVZ17417.1"/>
    <property type="molecule type" value="Genomic_DNA"/>
</dbReference>
<evidence type="ECO:0000313" key="7">
    <source>
        <dbReference type="EMBL" id="WVZ17417.1"/>
    </source>
</evidence>
<dbReference type="PANTHER" id="PTHR14957">
    <property type="entry name" value="UBIQUITIN-LIKE-CONJUGATING ENZYME ATG10"/>
    <property type="match status" value="1"/>
</dbReference>
<keyword evidence="4" id="KW-0833">Ubl conjugation pathway</keyword>
<dbReference type="Pfam" id="PF03987">
    <property type="entry name" value="Autophagy_act_C"/>
    <property type="match status" value="1"/>
</dbReference>
<evidence type="ECO:0000256" key="1">
    <source>
        <dbReference type="ARBA" id="ARBA00005696"/>
    </source>
</evidence>
<keyword evidence="3" id="KW-0808">Transferase</keyword>
<evidence type="ECO:0000313" key="8">
    <source>
        <dbReference type="Proteomes" id="UP001374535"/>
    </source>
</evidence>
<gene>
    <name evidence="7" type="ORF">V8G54_010399</name>
</gene>
<name>A0AAQ3S4U7_VIGMU</name>
<evidence type="ECO:0000256" key="6">
    <source>
        <dbReference type="ARBA" id="ARBA00029833"/>
    </source>
</evidence>
<comment type="similarity">
    <text evidence="1">Belongs to the ATG10 family.</text>
</comment>
<dbReference type="GO" id="GO:0032446">
    <property type="term" value="P:protein modification by small protein conjugation"/>
    <property type="evidence" value="ECO:0007669"/>
    <property type="project" value="TreeGrafter"/>
</dbReference>
<dbReference type="GO" id="GO:0000045">
    <property type="term" value="P:autophagosome assembly"/>
    <property type="evidence" value="ECO:0007669"/>
    <property type="project" value="TreeGrafter"/>
</dbReference>
<dbReference type="PANTHER" id="PTHR14957:SF1">
    <property type="entry name" value="UBIQUITIN-LIKE-CONJUGATING ENZYME ATG10"/>
    <property type="match status" value="1"/>
</dbReference>
<organism evidence="7 8">
    <name type="scientific">Vigna mungo</name>
    <name type="common">Black gram</name>
    <name type="synonym">Phaseolus mungo</name>
    <dbReference type="NCBI Taxonomy" id="3915"/>
    <lineage>
        <taxon>Eukaryota</taxon>
        <taxon>Viridiplantae</taxon>
        <taxon>Streptophyta</taxon>
        <taxon>Embryophyta</taxon>
        <taxon>Tracheophyta</taxon>
        <taxon>Spermatophyta</taxon>
        <taxon>Magnoliopsida</taxon>
        <taxon>eudicotyledons</taxon>
        <taxon>Gunneridae</taxon>
        <taxon>Pentapetalae</taxon>
        <taxon>rosids</taxon>
        <taxon>fabids</taxon>
        <taxon>Fabales</taxon>
        <taxon>Fabaceae</taxon>
        <taxon>Papilionoideae</taxon>
        <taxon>50 kb inversion clade</taxon>
        <taxon>NPAAA clade</taxon>
        <taxon>indigoferoid/millettioid clade</taxon>
        <taxon>Phaseoleae</taxon>
        <taxon>Vigna</taxon>
    </lineage>
</organism>
<dbReference type="GO" id="GO:0005829">
    <property type="term" value="C:cytosol"/>
    <property type="evidence" value="ECO:0007669"/>
    <property type="project" value="TreeGrafter"/>
</dbReference>